<keyword evidence="1" id="KW-0472">Membrane</keyword>
<dbReference type="AlphaFoldDB" id="A0A1I5KDH0"/>
<accession>A0A1I5KDH0</accession>
<protein>
    <submittedName>
        <fullName evidence="2">Uncharacterized protein DUF3558</fullName>
    </submittedName>
</protein>
<organism evidence="3 4">
    <name type="scientific">Saccharopolyspora antimicrobica</name>
    <dbReference type="NCBI Taxonomy" id="455193"/>
    <lineage>
        <taxon>Bacteria</taxon>
        <taxon>Bacillati</taxon>
        <taxon>Actinomycetota</taxon>
        <taxon>Actinomycetes</taxon>
        <taxon>Pseudonocardiales</taxon>
        <taxon>Pseudonocardiaceae</taxon>
        <taxon>Saccharopolyspora</taxon>
    </lineage>
</organism>
<dbReference type="EMBL" id="FOUP01000026">
    <property type="protein sequence ID" value="SFO83070.1"/>
    <property type="molecule type" value="Genomic_DNA"/>
</dbReference>
<dbReference type="Proteomes" id="UP000199398">
    <property type="component" value="Unassembled WGS sequence"/>
</dbReference>
<feature type="transmembrane region" description="Helical" evidence="1">
    <location>
        <begin position="7"/>
        <end position="27"/>
    </location>
</feature>
<keyword evidence="1" id="KW-1133">Transmembrane helix</keyword>
<evidence type="ECO:0000313" key="3">
    <source>
        <dbReference type="EMBL" id="SFO83070.1"/>
    </source>
</evidence>
<gene>
    <name evidence="2" type="ORF">ATL45_0201</name>
    <name evidence="3" type="ORF">SAMN05421805_12674</name>
</gene>
<evidence type="ECO:0000313" key="5">
    <source>
        <dbReference type="Proteomes" id="UP000270697"/>
    </source>
</evidence>
<proteinExistence type="predicted"/>
<dbReference type="Pfam" id="PF12079">
    <property type="entry name" value="DUF3558"/>
    <property type="match status" value="1"/>
</dbReference>
<dbReference type="Proteomes" id="UP000270697">
    <property type="component" value="Unassembled WGS sequence"/>
</dbReference>
<evidence type="ECO:0000313" key="2">
    <source>
        <dbReference type="EMBL" id="RKT81962.1"/>
    </source>
</evidence>
<name>A0A1I5KDH0_9PSEU</name>
<sequence length="194" mass="20470">MRTKHVVLIVAAAVGTLVLGVGIWYAAYTVMAPKEPVGQTNPPVADDPFRIEKPKNLKAISDPCQLLSPQQLEQLASLSAGVPESSLWDQQACRWRNRQLTVSIAPDTTQGLGLKNTAKNVSGGVPTGEVSGYPVVHFGKSAGSCGTYVGTSATELLLVSFQVGTDGRSNPEYADPCAMSDKITDMVLSNLPAT</sequence>
<evidence type="ECO:0000313" key="4">
    <source>
        <dbReference type="Proteomes" id="UP000199398"/>
    </source>
</evidence>
<reference evidence="2 5" key="2">
    <citation type="submission" date="2018-10" db="EMBL/GenBank/DDBJ databases">
        <title>Sequencing the genomes of 1000 actinobacteria strains.</title>
        <authorList>
            <person name="Klenk H.-P."/>
        </authorList>
    </citation>
    <scope>NUCLEOTIDE SEQUENCE [LARGE SCALE GENOMIC DNA]</scope>
    <source>
        <strain evidence="2 5">DSM 45119</strain>
    </source>
</reference>
<keyword evidence="1" id="KW-0812">Transmembrane</keyword>
<dbReference type="EMBL" id="RBXX01000002">
    <property type="protein sequence ID" value="RKT81962.1"/>
    <property type="molecule type" value="Genomic_DNA"/>
</dbReference>
<keyword evidence="5" id="KW-1185">Reference proteome</keyword>
<evidence type="ECO:0000256" key="1">
    <source>
        <dbReference type="SAM" id="Phobius"/>
    </source>
</evidence>
<reference evidence="3 4" key="1">
    <citation type="submission" date="2016-10" db="EMBL/GenBank/DDBJ databases">
        <authorList>
            <person name="de Groot N.N."/>
        </authorList>
    </citation>
    <scope>NUCLEOTIDE SEQUENCE [LARGE SCALE GENOMIC DNA]</scope>
    <source>
        <strain evidence="3 4">CPCC 201259</strain>
    </source>
</reference>
<dbReference type="InterPro" id="IPR024520">
    <property type="entry name" value="DUF3558"/>
</dbReference>
<dbReference type="STRING" id="455193.SAMN05421805_12674"/>